<protein>
    <submittedName>
        <fullName evidence="1">Uncharacterized protein</fullName>
    </submittedName>
</protein>
<proteinExistence type="predicted"/>
<dbReference type="EMBL" id="CM056814">
    <property type="protein sequence ID" value="KAJ8626156.1"/>
    <property type="molecule type" value="Genomic_DNA"/>
</dbReference>
<accession>A0ACC2KY12</accession>
<sequence length="125" mass="13473">MDAVMESSDAESESAPPGFQCLCPPPPLPEMGQVVCGTCRELNSYPRGARRVRCSCCQTINVVLEDHQTGNVKCGGCTVLLMYPYGAPSIKCSLCHFVTEIGVQNERPPLSVQQGQPPPIDNPTH</sequence>
<dbReference type="Proteomes" id="UP001234297">
    <property type="component" value="Chromosome 6"/>
</dbReference>
<evidence type="ECO:0000313" key="1">
    <source>
        <dbReference type="EMBL" id="KAJ8626156.1"/>
    </source>
</evidence>
<name>A0ACC2KY12_PERAE</name>
<evidence type="ECO:0000313" key="2">
    <source>
        <dbReference type="Proteomes" id="UP001234297"/>
    </source>
</evidence>
<organism evidence="1 2">
    <name type="scientific">Persea americana</name>
    <name type="common">Avocado</name>
    <dbReference type="NCBI Taxonomy" id="3435"/>
    <lineage>
        <taxon>Eukaryota</taxon>
        <taxon>Viridiplantae</taxon>
        <taxon>Streptophyta</taxon>
        <taxon>Embryophyta</taxon>
        <taxon>Tracheophyta</taxon>
        <taxon>Spermatophyta</taxon>
        <taxon>Magnoliopsida</taxon>
        <taxon>Magnoliidae</taxon>
        <taxon>Laurales</taxon>
        <taxon>Lauraceae</taxon>
        <taxon>Persea</taxon>
    </lineage>
</organism>
<gene>
    <name evidence="1" type="ORF">MRB53_019463</name>
</gene>
<keyword evidence="2" id="KW-1185">Reference proteome</keyword>
<reference evidence="1 2" key="1">
    <citation type="journal article" date="2022" name="Hortic Res">
        <title>A haplotype resolved chromosomal level avocado genome allows analysis of novel avocado genes.</title>
        <authorList>
            <person name="Nath O."/>
            <person name="Fletcher S.J."/>
            <person name="Hayward A."/>
            <person name="Shaw L.M."/>
            <person name="Masouleh A.K."/>
            <person name="Furtado A."/>
            <person name="Henry R.J."/>
            <person name="Mitter N."/>
        </authorList>
    </citation>
    <scope>NUCLEOTIDE SEQUENCE [LARGE SCALE GENOMIC DNA]</scope>
    <source>
        <strain evidence="2">cv. Hass</strain>
    </source>
</reference>
<comment type="caution">
    <text evidence="1">The sequence shown here is derived from an EMBL/GenBank/DDBJ whole genome shotgun (WGS) entry which is preliminary data.</text>
</comment>